<dbReference type="EMBL" id="KN818332">
    <property type="protein sequence ID" value="KIL58674.1"/>
    <property type="molecule type" value="Genomic_DNA"/>
</dbReference>
<keyword evidence="1" id="KW-1133">Transmembrane helix</keyword>
<dbReference type="InParanoid" id="A0A0C2SX17"/>
<feature type="transmembrane region" description="Helical" evidence="1">
    <location>
        <begin position="12"/>
        <end position="35"/>
    </location>
</feature>
<feature type="transmembrane region" description="Helical" evidence="1">
    <location>
        <begin position="97"/>
        <end position="121"/>
    </location>
</feature>
<dbReference type="STRING" id="946122.A0A0C2SX17"/>
<evidence type="ECO:0000256" key="1">
    <source>
        <dbReference type="SAM" id="Phobius"/>
    </source>
</evidence>
<name>A0A0C2SX17_AMAMK</name>
<dbReference type="Proteomes" id="UP000054549">
    <property type="component" value="Unassembled WGS sequence"/>
</dbReference>
<dbReference type="OrthoDB" id="2756618at2759"/>
<keyword evidence="1" id="KW-0812">Transmembrane</keyword>
<dbReference type="AlphaFoldDB" id="A0A0C2SX17"/>
<reference evidence="2 3" key="1">
    <citation type="submission" date="2014-04" db="EMBL/GenBank/DDBJ databases">
        <title>Evolutionary Origins and Diversification of the Mycorrhizal Mutualists.</title>
        <authorList>
            <consortium name="DOE Joint Genome Institute"/>
            <consortium name="Mycorrhizal Genomics Consortium"/>
            <person name="Kohler A."/>
            <person name="Kuo A."/>
            <person name="Nagy L.G."/>
            <person name="Floudas D."/>
            <person name="Copeland A."/>
            <person name="Barry K.W."/>
            <person name="Cichocki N."/>
            <person name="Veneault-Fourrey C."/>
            <person name="LaButti K."/>
            <person name="Lindquist E.A."/>
            <person name="Lipzen A."/>
            <person name="Lundell T."/>
            <person name="Morin E."/>
            <person name="Murat C."/>
            <person name="Riley R."/>
            <person name="Ohm R."/>
            <person name="Sun H."/>
            <person name="Tunlid A."/>
            <person name="Henrissat B."/>
            <person name="Grigoriev I.V."/>
            <person name="Hibbett D.S."/>
            <person name="Martin F."/>
        </authorList>
    </citation>
    <scope>NUCLEOTIDE SEQUENCE [LARGE SCALE GENOMIC DNA]</scope>
    <source>
        <strain evidence="2 3">Koide BX008</strain>
    </source>
</reference>
<proteinExistence type="predicted"/>
<evidence type="ECO:0000313" key="3">
    <source>
        <dbReference type="Proteomes" id="UP000054549"/>
    </source>
</evidence>
<evidence type="ECO:0000313" key="2">
    <source>
        <dbReference type="EMBL" id="KIL58674.1"/>
    </source>
</evidence>
<keyword evidence="3" id="KW-1185">Reference proteome</keyword>
<dbReference type="HOGENOM" id="CLU_044614_0_0_1"/>
<organism evidence="2 3">
    <name type="scientific">Amanita muscaria (strain Koide BX008)</name>
    <dbReference type="NCBI Taxonomy" id="946122"/>
    <lineage>
        <taxon>Eukaryota</taxon>
        <taxon>Fungi</taxon>
        <taxon>Dikarya</taxon>
        <taxon>Basidiomycota</taxon>
        <taxon>Agaricomycotina</taxon>
        <taxon>Agaricomycetes</taxon>
        <taxon>Agaricomycetidae</taxon>
        <taxon>Agaricales</taxon>
        <taxon>Pluteineae</taxon>
        <taxon>Amanitaceae</taxon>
        <taxon>Amanita</taxon>
    </lineage>
</organism>
<gene>
    <name evidence="2" type="ORF">M378DRAFT_170322</name>
</gene>
<feature type="transmembrane region" description="Helical" evidence="1">
    <location>
        <begin position="127"/>
        <end position="149"/>
    </location>
</feature>
<sequence length="204" mass="22621">MVTYRCYLVWSCQWKVIVAPVILLVASSVTAFVSVYNFSQLKPGQPFLSSTNINWGNAVFILWLVTIVLITSLIVYRLRYIARQTRESLGKEHGNRYNYIMAVVLESGIIYAFSALVLVILCLMQSVYQAVAFNAIAQITGITATLTIVRIGLSTIAEGMPTDEYGSNATHTSRGKSRHVSIHTSGLEFETMDPSESIDDKEAV</sequence>
<protein>
    <submittedName>
        <fullName evidence="2">Uncharacterized protein</fullName>
    </submittedName>
</protein>
<feature type="transmembrane region" description="Helical" evidence="1">
    <location>
        <begin position="55"/>
        <end position="76"/>
    </location>
</feature>
<keyword evidence="1" id="KW-0472">Membrane</keyword>
<accession>A0A0C2SX17</accession>